<gene>
    <name evidence="1" type="ORF">METZ01_LOCUS65601</name>
</gene>
<protein>
    <submittedName>
        <fullName evidence="1">Uncharacterized protein</fullName>
    </submittedName>
</protein>
<dbReference type="EMBL" id="UINC01004223">
    <property type="protein sequence ID" value="SVA12747.1"/>
    <property type="molecule type" value="Genomic_DNA"/>
</dbReference>
<sequence length="210" mass="24279">MIKIYKDFFDSDCLEYIEEQIERSKRTSNLRTSYPTINWGPRIIQESAPVMIYDMVDPDILQKRLKEVYPTEEDIHFMIYYWPVGSYVAWHPDHHVEMTATVYMNKYWNRDWGGLFLYEEGDKILAEIPEWNKLVINAPPVPHASTQVTKSYFGSPGVDGGWAYHNGVPIIRTTIQIFEATEEYKRNAIEGATTHTAGAGWVKGESFAST</sequence>
<organism evidence="1">
    <name type="scientific">marine metagenome</name>
    <dbReference type="NCBI Taxonomy" id="408172"/>
    <lineage>
        <taxon>unclassified sequences</taxon>
        <taxon>metagenomes</taxon>
        <taxon>ecological metagenomes</taxon>
    </lineage>
</organism>
<evidence type="ECO:0000313" key="1">
    <source>
        <dbReference type="EMBL" id="SVA12747.1"/>
    </source>
</evidence>
<accession>A0A381TDF1</accession>
<dbReference type="Gene3D" id="2.60.120.620">
    <property type="entry name" value="q2cbj1_9rhob like domain"/>
    <property type="match status" value="1"/>
</dbReference>
<name>A0A381TDF1_9ZZZZ</name>
<proteinExistence type="predicted"/>
<reference evidence="1" key="1">
    <citation type="submission" date="2018-05" db="EMBL/GenBank/DDBJ databases">
        <authorList>
            <person name="Lanie J.A."/>
            <person name="Ng W.-L."/>
            <person name="Kazmierczak K.M."/>
            <person name="Andrzejewski T.M."/>
            <person name="Davidsen T.M."/>
            <person name="Wayne K.J."/>
            <person name="Tettelin H."/>
            <person name="Glass J.I."/>
            <person name="Rusch D."/>
            <person name="Podicherti R."/>
            <person name="Tsui H.-C.T."/>
            <person name="Winkler M.E."/>
        </authorList>
    </citation>
    <scope>NUCLEOTIDE SEQUENCE</scope>
</reference>
<dbReference type="AlphaFoldDB" id="A0A381TDF1"/>